<dbReference type="PANTHER" id="PTHR43031:SF17">
    <property type="entry name" value="SULFURTRANSFERASE YTWF-RELATED"/>
    <property type="match status" value="1"/>
</dbReference>
<dbReference type="InterPro" id="IPR001763">
    <property type="entry name" value="Rhodanese-like_dom"/>
</dbReference>
<protein>
    <recommendedName>
        <fullName evidence="1">Rhodanese domain-containing protein</fullName>
    </recommendedName>
</protein>
<evidence type="ECO:0000259" key="1">
    <source>
        <dbReference type="PROSITE" id="PS50206"/>
    </source>
</evidence>
<dbReference type="EMBL" id="AVPF01000064">
    <property type="protein sequence ID" value="KGX84188.1"/>
    <property type="molecule type" value="Genomic_DNA"/>
</dbReference>
<evidence type="ECO:0000313" key="3">
    <source>
        <dbReference type="Proteomes" id="UP000030403"/>
    </source>
</evidence>
<keyword evidence="3" id="KW-1185">Reference proteome</keyword>
<dbReference type="eggNOG" id="COG0607">
    <property type="taxonomic scope" value="Bacteria"/>
</dbReference>
<dbReference type="InterPro" id="IPR036873">
    <property type="entry name" value="Rhodanese-like_dom_sf"/>
</dbReference>
<dbReference type="CDD" id="cd00158">
    <property type="entry name" value="RHOD"/>
    <property type="match status" value="1"/>
</dbReference>
<comment type="caution">
    <text evidence="2">The sequence shown here is derived from an EMBL/GenBank/DDBJ whole genome shotgun (WGS) entry which is preliminary data.</text>
</comment>
<dbReference type="SUPFAM" id="SSF52821">
    <property type="entry name" value="Rhodanese/Cell cycle control phosphatase"/>
    <property type="match status" value="1"/>
</dbReference>
<dbReference type="RefSeq" id="WP_027447395.1">
    <property type="nucleotide sequence ID" value="NZ_AULJ01000061.1"/>
</dbReference>
<name>A0A0A5FZB8_9BACI</name>
<feature type="domain" description="Rhodanese" evidence="1">
    <location>
        <begin position="42"/>
        <end position="122"/>
    </location>
</feature>
<reference evidence="2 3" key="1">
    <citation type="submission" date="2013-08" db="EMBL/GenBank/DDBJ databases">
        <authorList>
            <person name="Huang J."/>
            <person name="Wang G."/>
        </authorList>
    </citation>
    <scope>NUCLEOTIDE SEQUENCE [LARGE SCALE GENOMIC DNA]</scope>
    <source>
        <strain evidence="2 3">BH030004</strain>
    </source>
</reference>
<dbReference type="STRING" id="1385511.GCA_000425225_03895"/>
<accession>A0A0A5FZB8</accession>
<dbReference type="OrthoDB" id="9800872at2"/>
<dbReference type="InterPro" id="IPR050229">
    <property type="entry name" value="GlpE_sulfurtransferase"/>
</dbReference>
<proteinExistence type="predicted"/>
<evidence type="ECO:0000313" key="2">
    <source>
        <dbReference type="EMBL" id="KGX84188.1"/>
    </source>
</evidence>
<dbReference type="PROSITE" id="PS50206">
    <property type="entry name" value="RHODANESE_3"/>
    <property type="match status" value="1"/>
</dbReference>
<gene>
    <name evidence="2" type="ORF">N783_18770</name>
</gene>
<dbReference type="SMART" id="SM00450">
    <property type="entry name" value="RHOD"/>
    <property type="match status" value="1"/>
</dbReference>
<dbReference type="Pfam" id="PF00581">
    <property type="entry name" value="Rhodanese"/>
    <property type="match status" value="1"/>
</dbReference>
<sequence>MESLITIALILVAVFLLVRTIRPPKGVNQVTTEQLDQDLKQNKNKKQWIDVRTPGEFQSRHIKGFKNYPLQKLKQDLSELDQNKEVVVICQSGARSLAAARTLKKNGFEVTNVQGGMNAWKK</sequence>
<dbReference type="Proteomes" id="UP000030403">
    <property type="component" value="Unassembled WGS sequence"/>
</dbReference>
<organism evidence="2 3">
    <name type="scientific">Pontibacillus marinus BH030004 = DSM 16465</name>
    <dbReference type="NCBI Taxonomy" id="1385511"/>
    <lineage>
        <taxon>Bacteria</taxon>
        <taxon>Bacillati</taxon>
        <taxon>Bacillota</taxon>
        <taxon>Bacilli</taxon>
        <taxon>Bacillales</taxon>
        <taxon>Bacillaceae</taxon>
        <taxon>Pontibacillus</taxon>
    </lineage>
</organism>
<dbReference type="Gene3D" id="3.40.250.10">
    <property type="entry name" value="Rhodanese-like domain"/>
    <property type="match status" value="1"/>
</dbReference>
<dbReference type="AlphaFoldDB" id="A0A0A5FZB8"/>
<dbReference type="PANTHER" id="PTHR43031">
    <property type="entry name" value="FAD-DEPENDENT OXIDOREDUCTASE"/>
    <property type="match status" value="1"/>
</dbReference>